<feature type="region of interest" description="Disordered" evidence="13">
    <location>
        <begin position="142"/>
        <end position="203"/>
    </location>
</feature>
<evidence type="ECO:0000256" key="4">
    <source>
        <dbReference type="ARBA" id="ARBA00005300"/>
    </source>
</evidence>
<evidence type="ECO:0000256" key="5">
    <source>
        <dbReference type="ARBA" id="ARBA00012180"/>
    </source>
</evidence>
<keyword evidence="11 12" id="KW-0460">Magnesium</keyword>
<evidence type="ECO:0000256" key="2">
    <source>
        <dbReference type="ARBA" id="ARBA00001946"/>
    </source>
</evidence>
<comment type="function">
    <text evidence="3 12">Endonuclease that specifically degrades the RNA of RNA-DNA hybrids.</text>
</comment>
<dbReference type="OrthoDB" id="407198at2759"/>
<evidence type="ECO:0000256" key="8">
    <source>
        <dbReference type="ARBA" id="ARBA00022723"/>
    </source>
</evidence>
<evidence type="ECO:0000256" key="13">
    <source>
        <dbReference type="SAM" id="MobiDB-lite"/>
    </source>
</evidence>
<dbReference type="EMBL" id="JMSE01000738">
    <property type="protein sequence ID" value="KDN68058.1"/>
    <property type="molecule type" value="Genomic_DNA"/>
</dbReference>
<proteinExistence type="inferred from homology"/>
<dbReference type="InterPro" id="IPR017067">
    <property type="entry name" value="RNase_H1_euk"/>
</dbReference>
<dbReference type="GO" id="GO:0004523">
    <property type="term" value="F:RNA-DNA hybrid ribonuclease activity"/>
    <property type="evidence" value="ECO:0007669"/>
    <property type="project" value="UniProtKB-UniRule"/>
</dbReference>
<feature type="domain" description="RNase H type-1" evidence="14">
    <location>
        <begin position="186"/>
        <end position="335"/>
    </location>
</feature>
<dbReference type="OMA" id="ELWYGLY"/>
<comment type="catalytic activity">
    <reaction evidence="1 12">
        <text>Endonucleolytic cleavage to 5'-phosphomonoester.</text>
        <dbReference type="EC" id="3.1.26.4"/>
    </reaction>
</comment>
<dbReference type="Proteomes" id="UP000027238">
    <property type="component" value="Unassembled WGS sequence"/>
</dbReference>
<keyword evidence="7 12" id="KW-0540">Nuclease</keyword>
<protein>
    <recommendedName>
        <fullName evidence="6 12">Ribonuclease H</fullName>
        <shortName evidence="12">RNase H</shortName>
        <ecNumber evidence="5 12">3.1.26.4</ecNumber>
    </recommendedName>
</protein>
<dbReference type="InterPro" id="IPR011320">
    <property type="entry name" value="RNase_H1_N"/>
</dbReference>
<dbReference type="InterPro" id="IPR009027">
    <property type="entry name" value="Ribosomal_bL9/RNase_H1_N"/>
</dbReference>
<dbReference type="FunFam" id="3.40.970.10:FF:000002">
    <property type="entry name" value="Ribonuclease H"/>
    <property type="match status" value="1"/>
</dbReference>
<feature type="compositionally biased region" description="Basic and acidic residues" evidence="13">
    <location>
        <begin position="178"/>
        <end position="189"/>
    </location>
</feature>
<organism evidence="15 16">
    <name type="scientific">Colletotrichum sublineola</name>
    <name type="common">Sorghum anthracnose fungus</name>
    <dbReference type="NCBI Taxonomy" id="1173701"/>
    <lineage>
        <taxon>Eukaryota</taxon>
        <taxon>Fungi</taxon>
        <taxon>Dikarya</taxon>
        <taxon>Ascomycota</taxon>
        <taxon>Pezizomycotina</taxon>
        <taxon>Sordariomycetes</taxon>
        <taxon>Hypocreomycetidae</taxon>
        <taxon>Glomerellales</taxon>
        <taxon>Glomerellaceae</taxon>
        <taxon>Colletotrichum</taxon>
        <taxon>Colletotrichum graminicola species complex</taxon>
    </lineage>
</organism>
<keyword evidence="9 12" id="KW-0255">Endonuclease</keyword>
<evidence type="ECO:0000313" key="16">
    <source>
        <dbReference type="Proteomes" id="UP000027238"/>
    </source>
</evidence>
<keyword evidence="16" id="KW-1185">Reference proteome</keyword>
<evidence type="ECO:0000256" key="12">
    <source>
        <dbReference type="PIRNR" id="PIRNR036852"/>
    </source>
</evidence>
<dbReference type="PROSITE" id="PS50879">
    <property type="entry name" value="RNASE_H_1"/>
    <property type="match status" value="1"/>
</dbReference>
<dbReference type="EC" id="3.1.26.4" evidence="5 12"/>
<evidence type="ECO:0000256" key="3">
    <source>
        <dbReference type="ARBA" id="ARBA00004065"/>
    </source>
</evidence>
<keyword evidence="8 12" id="KW-0479">Metal-binding</keyword>
<dbReference type="PANTHER" id="PTHR10642">
    <property type="entry name" value="RIBONUCLEASE H1"/>
    <property type="match status" value="1"/>
</dbReference>
<evidence type="ECO:0000313" key="15">
    <source>
        <dbReference type="EMBL" id="KDN68058.1"/>
    </source>
</evidence>
<evidence type="ECO:0000256" key="6">
    <source>
        <dbReference type="ARBA" id="ARBA00017721"/>
    </source>
</evidence>
<reference evidence="16" key="1">
    <citation type="journal article" date="2014" name="Genome Announc.">
        <title>Draft genome sequence of Colletotrichum sublineola, a destructive pathogen of cultivated sorghum.</title>
        <authorList>
            <person name="Baroncelli R."/>
            <person name="Sanz-Martin J.M."/>
            <person name="Rech G.E."/>
            <person name="Sukno S.A."/>
            <person name="Thon M.R."/>
        </authorList>
    </citation>
    <scope>NUCLEOTIDE SEQUENCE [LARGE SCALE GENOMIC DNA]</scope>
    <source>
        <strain evidence="16">TX430BB</strain>
    </source>
</reference>
<comment type="caution">
    <text evidence="15">The sequence shown here is derived from an EMBL/GenBank/DDBJ whole genome shotgun (WGS) entry which is preliminary data.</text>
</comment>
<gene>
    <name evidence="15" type="ORF">CSUB01_07454</name>
</gene>
<dbReference type="InterPro" id="IPR036397">
    <property type="entry name" value="RNaseH_sf"/>
</dbReference>
<dbReference type="STRING" id="1173701.A0A066XFV2"/>
<comment type="similarity">
    <text evidence="4 12">Belongs to the RNase H family.</text>
</comment>
<dbReference type="SUPFAM" id="SSF53098">
    <property type="entry name" value="Ribonuclease H-like"/>
    <property type="match status" value="1"/>
</dbReference>
<dbReference type="PIRSF" id="PIRSF036852">
    <property type="entry name" value="Ribonuclease_H1_euk"/>
    <property type="match status" value="1"/>
</dbReference>
<dbReference type="Pfam" id="PF01693">
    <property type="entry name" value="Cauli_VI"/>
    <property type="match status" value="2"/>
</dbReference>
<dbReference type="AlphaFoldDB" id="A0A066XFV2"/>
<sequence>MPANKRGAPSSNASSAKKRKTDKDLQKYYAVRTGARPGIYLTWAECQKQTAGFRGAQYKSFLSREDAQAFVDGKKIPSEEGEEKPPRFYAVARGIFTGIFTDWGTASMAIAGTKGPKYKKFDTYEDALDFIREWGDEQAIADAEKAAESEGIAVSRSTKDEKSDDSDSDNLSVESDDAPPKDTHTKDNLTKVYTDGSSLGNGTPGSVAGVGVYFGPNDPRNVSERLEGKPQTNQRAELTAILRALQLSPLTQSLLILTDSSYSVKCVKEWYEIWKKNEWKTSAGDVKNKDLILAVREEVAKRDAAGAKTDIEWVKGHNNDPGNVAADRLAVAGARIGLPAKGRKKLK</sequence>
<dbReference type="GO" id="GO:0000287">
    <property type="term" value="F:magnesium ion binding"/>
    <property type="evidence" value="ECO:0007669"/>
    <property type="project" value="UniProtKB-UniRule"/>
</dbReference>
<dbReference type="Gene3D" id="3.40.970.10">
    <property type="entry name" value="Ribonuclease H1, N-terminal domain"/>
    <property type="match status" value="2"/>
</dbReference>
<comment type="cofactor">
    <cofactor evidence="2 12">
        <name>Mg(2+)</name>
        <dbReference type="ChEBI" id="CHEBI:18420"/>
    </cofactor>
</comment>
<dbReference type="HOGENOM" id="CLU_030894_0_5_1"/>
<evidence type="ECO:0000256" key="9">
    <source>
        <dbReference type="ARBA" id="ARBA00022759"/>
    </source>
</evidence>
<dbReference type="SUPFAM" id="SSF55658">
    <property type="entry name" value="L9 N-domain-like"/>
    <property type="match status" value="2"/>
</dbReference>
<evidence type="ECO:0000256" key="1">
    <source>
        <dbReference type="ARBA" id="ARBA00000077"/>
    </source>
</evidence>
<evidence type="ECO:0000256" key="10">
    <source>
        <dbReference type="ARBA" id="ARBA00022801"/>
    </source>
</evidence>
<keyword evidence="10 12" id="KW-0378">Hydrolase</keyword>
<dbReference type="eggNOG" id="KOG3752">
    <property type="taxonomic scope" value="Eukaryota"/>
</dbReference>
<evidence type="ECO:0000259" key="14">
    <source>
        <dbReference type="PROSITE" id="PS50879"/>
    </source>
</evidence>
<evidence type="ECO:0000256" key="11">
    <source>
        <dbReference type="ARBA" id="ARBA00022842"/>
    </source>
</evidence>
<dbReference type="GO" id="GO:0043137">
    <property type="term" value="P:DNA replication, removal of RNA primer"/>
    <property type="evidence" value="ECO:0007669"/>
    <property type="project" value="TreeGrafter"/>
</dbReference>
<dbReference type="PANTHER" id="PTHR10642:SF26">
    <property type="entry name" value="RIBONUCLEASE H1"/>
    <property type="match status" value="1"/>
</dbReference>
<dbReference type="InterPro" id="IPR050092">
    <property type="entry name" value="RNase_H"/>
</dbReference>
<dbReference type="Pfam" id="PF00075">
    <property type="entry name" value="RNase_H"/>
    <property type="match status" value="1"/>
</dbReference>
<dbReference type="FunFam" id="3.30.420.10:FF:000090">
    <property type="entry name" value="Ribonuclease H"/>
    <property type="match status" value="1"/>
</dbReference>
<feature type="region of interest" description="Disordered" evidence="13">
    <location>
        <begin position="1"/>
        <end position="23"/>
    </location>
</feature>
<name>A0A066XFV2_COLSU</name>
<dbReference type="InterPro" id="IPR002156">
    <property type="entry name" value="RNaseH_domain"/>
</dbReference>
<accession>A0A066XFV2</accession>
<dbReference type="CDD" id="cd09280">
    <property type="entry name" value="RNase_HI_eukaryote_like"/>
    <property type="match status" value="1"/>
</dbReference>
<dbReference type="InterPro" id="IPR037056">
    <property type="entry name" value="RNase_H1_N_sf"/>
</dbReference>
<evidence type="ECO:0000256" key="7">
    <source>
        <dbReference type="ARBA" id="ARBA00022722"/>
    </source>
</evidence>
<dbReference type="Gene3D" id="3.30.420.10">
    <property type="entry name" value="Ribonuclease H-like superfamily/Ribonuclease H"/>
    <property type="match status" value="1"/>
</dbReference>
<dbReference type="GO" id="GO:0003676">
    <property type="term" value="F:nucleic acid binding"/>
    <property type="evidence" value="ECO:0007669"/>
    <property type="project" value="UniProtKB-UniRule"/>
</dbReference>
<dbReference type="InterPro" id="IPR012337">
    <property type="entry name" value="RNaseH-like_sf"/>
</dbReference>